<evidence type="ECO:0000313" key="3">
    <source>
        <dbReference type="Proteomes" id="UP000315440"/>
    </source>
</evidence>
<dbReference type="PANTHER" id="PTHR43190">
    <property type="entry name" value="N-ACETYL-D-GLUCOSAMINE KINASE"/>
    <property type="match status" value="1"/>
</dbReference>
<dbReference type="EMBL" id="SJPQ01000003">
    <property type="protein sequence ID" value="TWT87229.1"/>
    <property type="molecule type" value="Genomic_DNA"/>
</dbReference>
<dbReference type="AlphaFoldDB" id="A0A5C5ZIK2"/>
<dbReference type="Proteomes" id="UP000315440">
    <property type="component" value="Unassembled WGS sequence"/>
</dbReference>
<dbReference type="InterPro" id="IPR043129">
    <property type="entry name" value="ATPase_NBD"/>
</dbReference>
<feature type="domain" description="ATPase BadF/BadG/BcrA/BcrD type" evidence="1">
    <location>
        <begin position="14"/>
        <end position="279"/>
    </location>
</feature>
<proteinExistence type="predicted"/>
<dbReference type="PANTHER" id="PTHR43190:SF3">
    <property type="entry name" value="N-ACETYL-D-GLUCOSAMINE KINASE"/>
    <property type="match status" value="1"/>
</dbReference>
<dbReference type="SUPFAM" id="SSF53067">
    <property type="entry name" value="Actin-like ATPase domain"/>
    <property type="match status" value="2"/>
</dbReference>
<accession>A0A5C5ZIK2</accession>
<evidence type="ECO:0000259" key="1">
    <source>
        <dbReference type="Pfam" id="PF01869"/>
    </source>
</evidence>
<dbReference type="InterPro" id="IPR002731">
    <property type="entry name" value="ATPase_BadF"/>
</dbReference>
<dbReference type="Gene3D" id="3.30.420.40">
    <property type="match status" value="2"/>
</dbReference>
<sequence length="314" mass="31198">MPSPTVGDAPPLLIGVDAGGTKTLATIAQPGERGLFCVLGQGLAGSGNPLSAGVPQAVDAIGSAIRDARASAGIGAAPAQVAVIAVAGAANDAVRKEVAWQAERAGFAERCTIESDATPLLAVAAPEGPCVGLISGTGSVAIARNADGEILRRGGWGYLLGDEGSGYAIGRATLRAVLGQTAGEELVRAACRAIGADTPADLPRTVHQSPQPHRLVASSARCALELAAAGEPSAKAIAEQAAAALAGLLKEAEQAAGIAGGSHPVVVSGSVLLGSRLLRETVCRLAGVSTERLRQAHDATVGCLRIAATRLETS</sequence>
<reference evidence="2 3" key="1">
    <citation type="submission" date="2019-02" db="EMBL/GenBank/DDBJ databases">
        <title>Deep-cultivation of Planctomycetes and their phenomic and genomic characterization uncovers novel biology.</title>
        <authorList>
            <person name="Wiegand S."/>
            <person name="Jogler M."/>
            <person name="Boedeker C."/>
            <person name="Pinto D."/>
            <person name="Vollmers J."/>
            <person name="Rivas-Marin E."/>
            <person name="Kohn T."/>
            <person name="Peeters S.H."/>
            <person name="Heuer A."/>
            <person name="Rast P."/>
            <person name="Oberbeckmann S."/>
            <person name="Bunk B."/>
            <person name="Jeske O."/>
            <person name="Meyerdierks A."/>
            <person name="Storesund J.E."/>
            <person name="Kallscheuer N."/>
            <person name="Luecker S."/>
            <person name="Lage O.M."/>
            <person name="Pohl T."/>
            <person name="Merkel B.J."/>
            <person name="Hornburger P."/>
            <person name="Mueller R.-W."/>
            <person name="Bruemmer F."/>
            <person name="Labrenz M."/>
            <person name="Spormann A.M."/>
            <person name="Op Den Camp H."/>
            <person name="Overmann J."/>
            <person name="Amann R."/>
            <person name="Jetten M.S.M."/>
            <person name="Mascher T."/>
            <person name="Medema M.H."/>
            <person name="Devos D.P."/>
            <person name="Kaster A.-K."/>
            <person name="Ovreas L."/>
            <person name="Rohde M."/>
            <person name="Galperin M.Y."/>
            <person name="Jogler C."/>
        </authorList>
    </citation>
    <scope>NUCLEOTIDE SEQUENCE [LARGE SCALE GENOMIC DNA]</scope>
    <source>
        <strain evidence="2 3">Mal64</strain>
    </source>
</reference>
<gene>
    <name evidence="2" type="ORF">Mal64_27670</name>
</gene>
<comment type="caution">
    <text evidence="2">The sequence shown here is derived from an EMBL/GenBank/DDBJ whole genome shotgun (WGS) entry which is preliminary data.</text>
</comment>
<dbReference type="Pfam" id="PF01869">
    <property type="entry name" value="BcrAD_BadFG"/>
    <property type="match status" value="1"/>
</dbReference>
<organism evidence="2 3">
    <name type="scientific">Pseudobythopirellula maris</name>
    <dbReference type="NCBI Taxonomy" id="2527991"/>
    <lineage>
        <taxon>Bacteria</taxon>
        <taxon>Pseudomonadati</taxon>
        <taxon>Planctomycetota</taxon>
        <taxon>Planctomycetia</taxon>
        <taxon>Pirellulales</taxon>
        <taxon>Lacipirellulaceae</taxon>
        <taxon>Pseudobythopirellula</taxon>
    </lineage>
</organism>
<name>A0A5C5ZIK2_9BACT</name>
<protein>
    <submittedName>
        <fullName evidence="2">BadF/BadG/BcrA/BcrD ATPase family protein</fullName>
    </submittedName>
</protein>
<dbReference type="RefSeq" id="WP_146401192.1">
    <property type="nucleotide sequence ID" value="NZ_SJPQ01000003.1"/>
</dbReference>
<evidence type="ECO:0000313" key="2">
    <source>
        <dbReference type="EMBL" id="TWT87229.1"/>
    </source>
</evidence>
<dbReference type="InterPro" id="IPR052519">
    <property type="entry name" value="Euk-type_GlcNAc_Kinase"/>
</dbReference>
<dbReference type="OrthoDB" id="9772633at2"/>
<keyword evidence="3" id="KW-1185">Reference proteome</keyword>